<accession>A0A165EQB5</accession>
<evidence type="ECO:0000313" key="1">
    <source>
        <dbReference type="EMBL" id="KZT07543.1"/>
    </source>
</evidence>
<dbReference type="RefSeq" id="XP_040765283.1">
    <property type="nucleotide sequence ID" value="XM_040901223.1"/>
</dbReference>
<dbReference type="AlphaFoldDB" id="A0A165EQB5"/>
<sequence>MSWALTRHVGGSDLSGFRVGSAVVDHYDDALGGALSWAVRRHWSCSPVNHVDPGIFAPIFSSHQFFFVAVCGSDIHLPAGTNGRGLPTAHEVRRTLTAYTGALVGRASMFLALSLACIPPFRTEAHH</sequence>
<reference evidence="1 2" key="1">
    <citation type="journal article" date="2016" name="Mol. Biol. Evol.">
        <title>Comparative Genomics of Early-Diverging Mushroom-Forming Fungi Provides Insights into the Origins of Lignocellulose Decay Capabilities.</title>
        <authorList>
            <person name="Nagy L.G."/>
            <person name="Riley R."/>
            <person name="Tritt A."/>
            <person name="Adam C."/>
            <person name="Daum C."/>
            <person name="Floudas D."/>
            <person name="Sun H."/>
            <person name="Yadav J.S."/>
            <person name="Pangilinan J."/>
            <person name="Larsson K.H."/>
            <person name="Matsuura K."/>
            <person name="Barry K."/>
            <person name="Labutti K."/>
            <person name="Kuo R."/>
            <person name="Ohm R.A."/>
            <person name="Bhattacharya S.S."/>
            <person name="Shirouzu T."/>
            <person name="Yoshinaga Y."/>
            <person name="Martin F.M."/>
            <person name="Grigoriev I.V."/>
            <person name="Hibbett D.S."/>
        </authorList>
    </citation>
    <scope>NUCLEOTIDE SEQUENCE [LARGE SCALE GENOMIC DNA]</scope>
    <source>
        <strain evidence="1 2">93-53</strain>
    </source>
</reference>
<protein>
    <submittedName>
        <fullName evidence="1">Uncharacterized protein</fullName>
    </submittedName>
</protein>
<dbReference type="InParanoid" id="A0A165EQB5"/>
<dbReference type="GeneID" id="63818255"/>
<proteinExistence type="predicted"/>
<name>A0A165EQB5_9APHY</name>
<gene>
    <name evidence="1" type="ORF">LAESUDRAFT_115087</name>
</gene>
<dbReference type="Proteomes" id="UP000076871">
    <property type="component" value="Unassembled WGS sequence"/>
</dbReference>
<evidence type="ECO:0000313" key="2">
    <source>
        <dbReference type="Proteomes" id="UP000076871"/>
    </source>
</evidence>
<organism evidence="1 2">
    <name type="scientific">Laetiporus sulphureus 93-53</name>
    <dbReference type="NCBI Taxonomy" id="1314785"/>
    <lineage>
        <taxon>Eukaryota</taxon>
        <taxon>Fungi</taxon>
        <taxon>Dikarya</taxon>
        <taxon>Basidiomycota</taxon>
        <taxon>Agaricomycotina</taxon>
        <taxon>Agaricomycetes</taxon>
        <taxon>Polyporales</taxon>
        <taxon>Laetiporus</taxon>
    </lineage>
</organism>
<keyword evidence="2" id="KW-1185">Reference proteome</keyword>
<dbReference type="EMBL" id="KV427619">
    <property type="protein sequence ID" value="KZT07543.1"/>
    <property type="molecule type" value="Genomic_DNA"/>
</dbReference>